<dbReference type="VEuPathDB" id="CryptoDB:CHUDEA3_180"/>
<keyword evidence="5" id="KW-1185">Reference proteome</keyword>
<accession>A0A0S4TEU2</accession>
<reference evidence="4 5" key="1">
    <citation type="submission" date="2014-11" db="EMBL/GenBank/DDBJ databases">
        <title>Comparative genomic analysis of Cryptosporidium hominis reveals occurrence of genetic recombination in virulent subtypes.</title>
        <authorList>
            <person name="Guo Y."/>
            <person name="Tang K."/>
            <person name="Frace M."/>
            <person name="Li N."/>
            <person name="Roellig D.M."/>
            <person name="Sammons S."/>
            <person name="Knipe K."/>
            <person name="Rowe L."/>
            <person name="Feng Y."/>
            <person name="Xiao L."/>
        </authorList>
    </citation>
    <scope>NUCLEOTIDE SEQUENCE [LARGE SCALE GENOMIC DNA]</scope>
    <source>
        <strain evidence="4">30976</strain>
    </source>
</reference>
<name>A0A0S4TEU2_CRYHO</name>
<keyword evidence="1" id="KW-0175">Coiled coil</keyword>
<evidence type="ECO:0000256" key="2">
    <source>
        <dbReference type="SAM" id="Phobius"/>
    </source>
</evidence>
<dbReference type="EMBL" id="JTAI01000024">
    <property type="protein sequence ID" value="PPS92480.1"/>
    <property type="molecule type" value="Genomic_DNA"/>
</dbReference>
<protein>
    <recommendedName>
        <fullName evidence="6">t-SNARE coiled-coil homology domain-containing protein</fullName>
    </recommendedName>
</protein>
<dbReference type="AlphaFoldDB" id="A0A0S4TEU2"/>
<evidence type="ECO:0000313" key="3">
    <source>
        <dbReference type="EMBL" id="CUV04831.1"/>
    </source>
</evidence>
<reference evidence="3" key="2">
    <citation type="submission" date="2015-08" db="EMBL/GenBank/DDBJ databases">
        <authorList>
            <person name="Babu N.S."/>
            <person name="Beckwith C.J."/>
            <person name="Beseler K.G."/>
            <person name="Brison A."/>
            <person name="Carone J.V."/>
            <person name="Caskin T.P."/>
            <person name="Diamond M."/>
            <person name="Durham M.E."/>
            <person name="Foxe J.M."/>
            <person name="Go M."/>
            <person name="Henderson B.A."/>
            <person name="Jones I.B."/>
            <person name="McGettigan J.A."/>
            <person name="Micheletti S.J."/>
            <person name="Nasrallah M.E."/>
            <person name="Ortiz D."/>
            <person name="Piller C.R."/>
            <person name="Privatt S.R."/>
            <person name="Schneider S.L."/>
            <person name="Sharp S."/>
            <person name="Smith T.C."/>
            <person name="Stanton J.D."/>
            <person name="Ullery H.E."/>
            <person name="Wilson R.J."/>
            <person name="Serrano M.G."/>
            <person name="Buck G."/>
            <person name="Lee V."/>
            <person name="Wang Y."/>
            <person name="Carvalho R."/>
            <person name="Voegtly L."/>
            <person name="Shi R."/>
            <person name="Duckworth R."/>
            <person name="Johnson A."/>
            <person name="Loviza R."/>
            <person name="Walstead R."/>
            <person name="Shah Z."/>
            <person name="Kiflezghi M."/>
            <person name="Wade K."/>
            <person name="Ball S.L."/>
            <person name="Bradley K.W."/>
            <person name="Asai D.J."/>
            <person name="Bowman C.A."/>
            <person name="Russell D.A."/>
            <person name="Pope W.H."/>
            <person name="Jacobs-Sera D."/>
            <person name="Hendrix R.W."/>
            <person name="Hatfull G.F."/>
        </authorList>
    </citation>
    <scope>NUCLEOTIDE SEQUENCE [LARGE SCALE GENOMIC DNA]</scope>
</reference>
<dbReference type="EMBL" id="LN877949">
    <property type="protein sequence ID" value="CUV04831.1"/>
    <property type="molecule type" value="Genomic_DNA"/>
</dbReference>
<keyword evidence="2" id="KW-0472">Membrane</keyword>
<evidence type="ECO:0008006" key="6">
    <source>
        <dbReference type="Google" id="ProtNLM"/>
    </source>
</evidence>
<dbReference type="VEuPathDB" id="CryptoDB:GY17_00003912"/>
<feature type="transmembrane region" description="Helical" evidence="2">
    <location>
        <begin position="212"/>
        <end position="230"/>
    </location>
</feature>
<dbReference type="SUPFAM" id="SSF58038">
    <property type="entry name" value="SNARE fusion complex"/>
    <property type="match status" value="1"/>
</dbReference>
<sequence>MLSASEYFVSYEEEFLSVIQGIERLVLKCVNIEDGGRGEKFTQDEISILERRFQDAKKCLDQLKDEVMTLSKNSIEYQSYQRYQRVYEDIYRKFDTYREESMASSYYFNKELDMSTNISGNDGQNYLKPSTKEYNMGVSTEDLMKRNEDNLRISANLAQETQHIGLYSLNTLTVQRDNLTRSKYGLNNIDYNIMESRKLASTLYKQKVIERLMLYFIIFVLLLANIYVFFRRIFGRK</sequence>
<reference evidence="4 5" key="3">
    <citation type="submission" date="2017-10" db="EMBL/GenBank/DDBJ databases">
        <title>Consistent, comparative and evidence-based genome annotation and re-annotation for the closely-related species, Cryptosporidium parvum, C. hominis and C. tyzzeri.</title>
        <authorList>
            <person name="Baptista R.P."/>
            <person name="Li Y."/>
            <person name="Sateriale A."/>
            <person name="Striepen B."/>
            <person name="Kissinger J.C."/>
        </authorList>
    </citation>
    <scope>NUCLEOTIDE SEQUENCE [LARGE SCALE GENOMIC DNA]</scope>
    <source>
        <strain evidence="4">30976</strain>
    </source>
</reference>
<keyword evidence="2" id="KW-1133">Transmembrane helix</keyword>
<keyword evidence="2" id="KW-0812">Transmembrane</keyword>
<evidence type="ECO:0000313" key="4">
    <source>
        <dbReference type="EMBL" id="PPS92480.1"/>
    </source>
</evidence>
<dbReference type="Proteomes" id="UP000199752">
    <property type="component" value="Chromosome 3"/>
</dbReference>
<proteinExistence type="predicted"/>
<dbReference type="Proteomes" id="UP001429100">
    <property type="component" value="Unassembled WGS sequence"/>
</dbReference>
<dbReference type="VEuPathDB" id="CryptoDB:ChTU502y2012_384g0275"/>
<evidence type="ECO:0000256" key="1">
    <source>
        <dbReference type="SAM" id="Coils"/>
    </source>
</evidence>
<feature type="coiled-coil region" evidence="1">
    <location>
        <begin position="46"/>
        <end position="73"/>
    </location>
</feature>
<dbReference type="VEuPathDB" id="CryptoDB:Chro.30028"/>
<dbReference type="OrthoDB" id="430637at2759"/>
<gene>
    <name evidence="3" type="ORF">CHUDEA3_180</name>
    <name evidence="4" type="ORF">GY17_00003912</name>
</gene>
<organism evidence="3">
    <name type="scientific">Cryptosporidium hominis</name>
    <dbReference type="NCBI Taxonomy" id="237895"/>
    <lineage>
        <taxon>Eukaryota</taxon>
        <taxon>Sar</taxon>
        <taxon>Alveolata</taxon>
        <taxon>Apicomplexa</taxon>
        <taxon>Conoidasida</taxon>
        <taxon>Coccidia</taxon>
        <taxon>Eucoccidiorida</taxon>
        <taxon>Eimeriorina</taxon>
        <taxon>Cryptosporidiidae</taxon>
        <taxon>Cryptosporidium</taxon>
    </lineage>
</organism>
<evidence type="ECO:0000313" key="5">
    <source>
        <dbReference type="Proteomes" id="UP001429100"/>
    </source>
</evidence>
<dbReference type="VEuPathDB" id="CryptoDB:Chro.30027"/>
<dbReference type="Gene3D" id="1.20.5.110">
    <property type="match status" value="1"/>
</dbReference>